<proteinExistence type="inferred from homology"/>
<keyword evidence="4" id="KW-1185">Reference proteome</keyword>
<keyword evidence="2" id="KW-0732">Signal</keyword>
<evidence type="ECO:0000313" key="4">
    <source>
        <dbReference type="Proteomes" id="UP000276215"/>
    </source>
</evidence>
<dbReference type="EMBL" id="ML120363">
    <property type="protein sequence ID" value="RPB03283.1"/>
    <property type="molecule type" value="Genomic_DNA"/>
</dbReference>
<reference evidence="3 4" key="1">
    <citation type="journal article" date="2018" name="Nat. Ecol. Evol.">
        <title>Pezizomycetes genomes reveal the molecular basis of ectomycorrhizal truffle lifestyle.</title>
        <authorList>
            <person name="Murat C."/>
            <person name="Payen T."/>
            <person name="Noel B."/>
            <person name="Kuo A."/>
            <person name="Morin E."/>
            <person name="Chen J."/>
            <person name="Kohler A."/>
            <person name="Krizsan K."/>
            <person name="Balestrini R."/>
            <person name="Da Silva C."/>
            <person name="Montanini B."/>
            <person name="Hainaut M."/>
            <person name="Levati E."/>
            <person name="Barry K.W."/>
            <person name="Belfiori B."/>
            <person name="Cichocki N."/>
            <person name="Clum A."/>
            <person name="Dockter R.B."/>
            <person name="Fauchery L."/>
            <person name="Guy J."/>
            <person name="Iotti M."/>
            <person name="Le Tacon F."/>
            <person name="Lindquist E.A."/>
            <person name="Lipzen A."/>
            <person name="Malagnac F."/>
            <person name="Mello A."/>
            <person name="Molinier V."/>
            <person name="Miyauchi S."/>
            <person name="Poulain J."/>
            <person name="Riccioni C."/>
            <person name="Rubini A."/>
            <person name="Sitrit Y."/>
            <person name="Splivallo R."/>
            <person name="Traeger S."/>
            <person name="Wang M."/>
            <person name="Zifcakova L."/>
            <person name="Wipf D."/>
            <person name="Zambonelli A."/>
            <person name="Paolocci F."/>
            <person name="Nowrousian M."/>
            <person name="Ottonello S."/>
            <person name="Baldrian P."/>
            <person name="Spatafora J.W."/>
            <person name="Henrissat B."/>
            <person name="Nagy L.G."/>
            <person name="Aury J.M."/>
            <person name="Wincker P."/>
            <person name="Grigoriev I.V."/>
            <person name="Bonfante P."/>
            <person name="Martin F.M."/>
        </authorList>
    </citation>
    <scope>NUCLEOTIDE SEQUENCE [LARGE SCALE GENOMIC DNA]</scope>
    <source>
        <strain evidence="3 4">120613-1</strain>
    </source>
</reference>
<dbReference type="Gene3D" id="3.40.390.10">
    <property type="entry name" value="Collagenase (Catalytic Domain)"/>
    <property type="match status" value="1"/>
</dbReference>
<evidence type="ECO:0000256" key="2">
    <source>
        <dbReference type="SAM" id="SignalP"/>
    </source>
</evidence>
<protein>
    <recommendedName>
        <fullName evidence="5">Zincin</fullName>
    </recommendedName>
</protein>
<comment type="similarity">
    <text evidence="1">Belongs to the peptidase M43B family.</text>
</comment>
<dbReference type="PANTHER" id="PTHR47466">
    <property type="match status" value="1"/>
</dbReference>
<dbReference type="GO" id="GO:0008237">
    <property type="term" value="F:metallopeptidase activity"/>
    <property type="evidence" value="ECO:0007669"/>
    <property type="project" value="InterPro"/>
</dbReference>
<evidence type="ECO:0000256" key="1">
    <source>
        <dbReference type="ARBA" id="ARBA00008721"/>
    </source>
</evidence>
<dbReference type="PANTHER" id="PTHR47466:SF1">
    <property type="entry name" value="METALLOPROTEASE MEP1 (AFU_ORTHOLOGUE AFUA_1G07730)-RELATED"/>
    <property type="match status" value="1"/>
</dbReference>
<dbReference type="STRING" id="1336337.A0A3N4JY38"/>
<feature type="signal peptide" evidence="2">
    <location>
        <begin position="1"/>
        <end position="17"/>
    </location>
</feature>
<dbReference type="AlphaFoldDB" id="A0A3N4JY38"/>
<dbReference type="Proteomes" id="UP000276215">
    <property type="component" value="Unassembled WGS sequence"/>
</dbReference>
<feature type="chain" id="PRO_5018019476" description="Zincin" evidence="2">
    <location>
        <begin position="18"/>
        <end position="195"/>
    </location>
</feature>
<name>A0A3N4JY38_9PEZI</name>
<dbReference type="SUPFAM" id="SSF55486">
    <property type="entry name" value="Metalloproteases ('zincins'), catalytic domain"/>
    <property type="match status" value="1"/>
</dbReference>
<sequence length="195" mass="21331">MKFSFSLIFSLVALATARECGTLEPSLEMLEVSKKFAQEAAEAEVNGQLIAAAVVTIPVWFHVLRSGTSVSQGNIPRSQLTAQFRVLKKAFASTGFSFTLAGTTRTTNSAWFNDRDEAGMKAILHKGDYKTLNVYFQNFSGDLLGHCYFPQTPTAAIIQRDGCSVLYTSTPGGTTTNYNLGQTATHEIGHWFDKD</sequence>
<organism evidence="3 4">
    <name type="scientific">Choiromyces venosus 120613-1</name>
    <dbReference type="NCBI Taxonomy" id="1336337"/>
    <lineage>
        <taxon>Eukaryota</taxon>
        <taxon>Fungi</taxon>
        <taxon>Dikarya</taxon>
        <taxon>Ascomycota</taxon>
        <taxon>Pezizomycotina</taxon>
        <taxon>Pezizomycetes</taxon>
        <taxon>Pezizales</taxon>
        <taxon>Tuberaceae</taxon>
        <taxon>Choiromyces</taxon>
    </lineage>
</organism>
<gene>
    <name evidence="3" type="ORF">L873DRAFT_1787093</name>
</gene>
<dbReference type="OrthoDB" id="536211at2759"/>
<evidence type="ECO:0008006" key="5">
    <source>
        <dbReference type="Google" id="ProtNLM"/>
    </source>
</evidence>
<accession>A0A3N4JY38</accession>
<evidence type="ECO:0000313" key="3">
    <source>
        <dbReference type="EMBL" id="RPB03283.1"/>
    </source>
</evidence>
<dbReference type="InterPro" id="IPR024079">
    <property type="entry name" value="MetalloPept_cat_dom_sf"/>
</dbReference>